<dbReference type="AlphaFoldDB" id="B0T350"/>
<dbReference type="CDD" id="cd06989">
    <property type="entry name" value="cupin_DRT102"/>
    <property type="match status" value="1"/>
</dbReference>
<organism evidence="2">
    <name type="scientific">Caulobacter sp. (strain K31)</name>
    <dbReference type="NCBI Taxonomy" id="366602"/>
    <lineage>
        <taxon>Bacteria</taxon>
        <taxon>Pseudomonadati</taxon>
        <taxon>Pseudomonadota</taxon>
        <taxon>Alphaproteobacteria</taxon>
        <taxon>Caulobacterales</taxon>
        <taxon>Caulobacteraceae</taxon>
        <taxon>Caulobacter</taxon>
    </lineage>
</organism>
<dbReference type="InterPro" id="IPR011051">
    <property type="entry name" value="RmlC_Cupin_sf"/>
</dbReference>
<accession>B0T350</accession>
<dbReference type="SUPFAM" id="SSF51182">
    <property type="entry name" value="RmlC-like cupins"/>
    <property type="match status" value="1"/>
</dbReference>
<gene>
    <name evidence="2" type="ordered locus">Caul_0147</name>
</gene>
<dbReference type="EMBL" id="CP000927">
    <property type="protein sequence ID" value="ABZ69285.1"/>
    <property type="molecule type" value="Genomic_DNA"/>
</dbReference>
<proteinExistence type="predicted"/>
<dbReference type="eggNOG" id="COG1917">
    <property type="taxonomic scope" value="Bacteria"/>
</dbReference>
<dbReference type="KEGG" id="cak:Caul_0147"/>
<keyword evidence="1" id="KW-0732">Signal</keyword>
<dbReference type="STRING" id="366602.Caul_0147"/>
<evidence type="ECO:0008006" key="3">
    <source>
        <dbReference type="Google" id="ProtNLM"/>
    </source>
</evidence>
<protein>
    <recommendedName>
        <fullName evidence="3">Cupin 2 conserved barrel domain protein</fullName>
    </recommendedName>
</protein>
<evidence type="ECO:0000256" key="1">
    <source>
        <dbReference type="SAM" id="SignalP"/>
    </source>
</evidence>
<feature type="chain" id="PRO_5002753306" description="Cupin 2 conserved barrel domain protein" evidence="1">
    <location>
        <begin position="20"/>
        <end position="157"/>
    </location>
</feature>
<dbReference type="HOGENOM" id="CLU_114915_1_0_5"/>
<sequence length="157" mass="16305" precursor="true">MRIAALGLSWLLAASAVQAAPSAQLRLTPAEIAALGQGGAGPGSSGVAGIQTSVLAGDPTKPGPYTIRLWAPANTRIAAHSHRDERTAVVVSGTWWFGYGDKADEAKVKALPPGSFYTEPAGDHHFAMTRDEPVVVYIFGQGPTDTVYVDPATAPKP</sequence>
<dbReference type="InterPro" id="IPR014710">
    <property type="entry name" value="RmlC-like_jellyroll"/>
</dbReference>
<name>B0T350_CAUSK</name>
<evidence type="ECO:0000313" key="2">
    <source>
        <dbReference type="EMBL" id="ABZ69285.1"/>
    </source>
</evidence>
<reference evidence="2" key="1">
    <citation type="submission" date="2008-01" db="EMBL/GenBank/DDBJ databases">
        <title>Complete sequence of chromosome of Caulobacter sp. K31.</title>
        <authorList>
            <consortium name="US DOE Joint Genome Institute"/>
            <person name="Copeland A."/>
            <person name="Lucas S."/>
            <person name="Lapidus A."/>
            <person name="Barry K."/>
            <person name="Glavina del Rio T."/>
            <person name="Dalin E."/>
            <person name="Tice H."/>
            <person name="Pitluck S."/>
            <person name="Bruce D."/>
            <person name="Goodwin L."/>
            <person name="Thompson L.S."/>
            <person name="Brettin T."/>
            <person name="Detter J.C."/>
            <person name="Han C."/>
            <person name="Schmutz J."/>
            <person name="Larimer F."/>
            <person name="Land M."/>
            <person name="Hauser L."/>
            <person name="Kyrpides N."/>
            <person name="Kim E."/>
            <person name="Stephens C."/>
            <person name="Richardson P."/>
        </authorList>
    </citation>
    <scope>NUCLEOTIDE SEQUENCE [LARGE SCALE GENOMIC DNA]</scope>
    <source>
        <strain evidence="2">K31</strain>
    </source>
</reference>
<dbReference type="Gene3D" id="2.60.120.10">
    <property type="entry name" value="Jelly Rolls"/>
    <property type="match status" value="1"/>
</dbReference>
<feature type="signal peptide" evidence="1">
    <location>
        <begin position="1"/>
        <end position="19"/>
    </location>
</feature>